<dbReference type="Gene3D" id="2.60.40.10">
    <property type="entry name" value="Immunoglobulins"/>
    <property type="match status" value="1"/>
</dbReference>
<dbReference type="Pfam" id="PF09118">
    <property type="entry name" value="GO-like_E_set"/>
    <property type="match status" value="1"/>
</dbReference>
<dbReference type="CDD" id="cd02851">
    <property type="entry name" value="E_set_GO_C"/>
    <property type="match status" value="1"/>
</dbReference>
<evidence type="ECO:0000256" key="2">
    <source>
        <dbReference type="SAM" id="SignalP"/>
    </source>
</evidence>
<name>A0A6A1WE94_9ROSI</name>
<evidence type="ECO:0000313" key="5">
    <source>
        <dbReference type="EMBL" id="KAB1223575.1"/>
    </source>
</evidence>
<feature type="signal peptide" evidence="2">
    <location>
        <begin position="1"/>
        <end position="21"/>
    </location>
</feature>
<dbReference type="InterPro" id="IPR013783">
    <property type="entry name" value="Ig-like_fold"/>
</dbReference>
<dbReference type="Proteomes" id="UP000516437">
    <property type="component" value="Chromosome 2"/>
</dbReference>
<dbReference type="Gene3D" id="2.130.10.80">
    <property type="entry name" value="Galactose oxidase/kelch, beta-propeller"/>
    <property type="match status" value="2"/>
</dbReference>
<dbReference type="SUPFAM" id="SSF50965">
    <property type="entry name" value="Galactose oxidase, central domain"/>
    <property type="match status" value="1"/>
</dbReference>
<accession>A0A6A1WE94</accession>
<evidence type="ECO:0000256" key="1">
    <source>
        <dbReference type="ARBA" id="ARBA00022729"/>
    </source>
</evidence>
<reference evidence="5 6" key="1">
    <citation type="journal article" date="2019" name="Plant Biotechnol. J.">
        <title>The red bayberry genome and genetic basis of sex determination.</title>
        <authorList>
            <person name="Jia H.M."/>
            <person name="Jia H.J."/>
            <person name="Cai Q.L."/>
            <person name="Wang Y."/>
            <person name="Zhao H.B."/>
            <person name="Yang W.F."/>
            <person name="Wang G.Y."/>
            <person name="Li Y.H."/>
            <person name="Zhan D.L."/>
            <person name="Shen Y.T."/>
            <person name="Niu Q.F."/>
            <person name="Chang L."/>
            <person name="Qiu J."/>
            <person name="Zhao L."/>
            <person name="Xie H.B."/>
            <person name="Fu W.Y."/>
            <person name="Jin J."/>
            <person name="Li X.W."/>
            <person name="Jiao Y."/>
            <person name="Zhou C.C."/>
            <person name="Tu T."/>
            <person name="Chai C.Y."/>
            <person name="Gao J.L."/>
            <person name="Fan L.J."/>
            <person name="van de Weg E."/>
            <person name="Wang J.Y."/>
            <person name="Gao Z.S."/>
        </authorList>
    </citation>
    <scope>NUCLEOTIDE SEQUENCE [LARGE SCALE GENOMIC DNA]</scope>
    <source>
        <tissue evidence="5">Leaves</tissue>
    </source>
</reference>
<dbReference type="InterPro" id="IPR009880">
    <property type="entry name" value="Glyoxal_oxidase_N"/>
</dbReference>
<dbReference type="PANTHER" id="PTHR32208:SF93">
    <property type="entry name" value="ALDEHYDE OXIDASE GLOX1"/>
    <property type="match status" value="1"/>
</dbReference>
<dbReference type="PANTHER" id="PTHR32208">
    <property type="entry name" value="SECRETED PROTEIN-RELATED"/>
    <property type="match status" value="1"/>
</dbReference>
<feature type="domain" description="Glyoxal oxidase N-terminal" evidence="3">
    <location>
        <begin position="231"/>
        <end position="441"/>
    </location>
</feature>
<evidence type="ECO:0000259" key="3">
    <source>
        <dbReference type="Pfam" id="PF07250"/>
    </source>
</evidence>
<comment type="caution">
    <text evidence="5">The sequence shown here is derived from an EMBL/GenBank/DDBJ whole genome shotgun (WGS) entry which is preliminary data.</text>
</comment>
<organism evidence="5 6">
    <name type="scientific">Morella rubra</name>
    <name type="common">Chinese bayberry</name>
    <dbReference type="NCBI Taxonomy" id="262757"/>
    <lineage>
        <taxon>Eukaryota</taxon>
        <taxon>Viridiplantae</taxon>
        <taxon>Streptophyta</taxon>
        <taxon>Embryophyta</taxon>
        <taxon>Tracheophyta</taxon>
        <taxon>Spermatophyta</taxon>
        <taxon>Magnoliopsida</taxon>
        <taxon>eudicotyledons</taxon>
        <taxon>Gunneridae</taxon>
        <taxon>Pentapetalae</taxon>
        <taxon>rosids</taxon>
        <taxon>fabids</taxon>
        <taxon>Fagales</taxon>
        <taxon>Myricaceae</taxon>
        <taxon>Morella</taxon>
    </lineage>
</organism>
<dbReference type="EMBL" id="RXIC02000020">
    <property type="protein sequence ID" value="KAB1223575.1"/>
    <property type="molecule type" value="Genomic_DNA"/>
</dbReference>
<dbReference type="SUPFAM" id="SSF81296">
    <property type="entry name" value="E set domains"/>
    <property type="match status" value="1"/>
</dbReference>
<proteinExistence type="predicted"/>
<evidence type="ECO:0000313" key="6">
    <source>
        <dbReference type="Proteomes" id="UP000516437"/>
    </source>
</evidence>
<feature type="domain" description="Galactose oxidase-like Early set" evidence="4">
    <location>
        <begin position="450"/>
        <end position="557"/>
    </location>
</feature>
<evidence type="ECO:0000259" key="4">
    <source>
        <dbReference type="Pfam" id="PF09118"/>
    </source>
</evidence>
<dbReference type="InterPro" id="IPR015202">
    <property type="entry name" value="GO-like_E_set"/>
</dbReference>
<gene>
    <name evidence="5" type="ORF">CJ030_MR2G024134</name>
</gene>
<protein>
    <submittedName>
        <fullName evidence="5">Galactose oxidase</fullName>
    </submittedName>
</protein>
<dbReference type="InterPro" id="IPR014756">
    <property type="entry name" value="Ig_E-set"/>
</dbReference>
<feature type="chain" id="PRO_5025675859" evidence="2">
    <location>
        <begin position="22"/>
        <end position="558"/>
    </location>
</feature>
<dbReference type="InterPro" id="IPR037293">
    <property type="entry name" value="Gal_Oxidase_central_sf"/>
</dbReference>
<dbReference type="Pfam" id="PF07250">
    <property type="entry name" value="Glyoxal_oxid_N"/>
    <property type="match status" value="2"/>
</dbReference>
<keyword evidence="6" id="KW-1185">Reference proteome</keyword>
<sequence>MSPALLRSLFILPLLLVTAHSQFFLPHPLFGGSGDHEDSSGGLRIPGLTITQPQDGAFAGIGFGMFSAALKSDYKGAWELVSLDSGANAMHVNLLPNNKVIMYDATAFRMSTLKLPNGECIPYNDDRGNPNQDCWCHAVEFNIDTAAIRPLKVKFDPWCSSGGLAVDGTLVSTGGWLSGTRTVRYMGTCQNCNLKEYQTALADARWYATQATLADGRFILVGGRRSYSYDDGNVFIFANNRSVLLNPQTNNIIREFPVLEGGSRNYPASGMSALLPIKLHVQNAKVITVEVMICGGAKPEAYGLAQTGTFMPALQDCNRLQITTPGAQWRKETMPTPRVMGDMLNLPNGDLLILNGAKVGTAAWYSADQPNLSPVVYSPQKPRNQRFIELNPTTIPRLYHSTSAVLPDGKILVGGSNPNAGYNLTAKYPTEMRIEKFSPPYLDPALAMHRPKILVESSQATLEYGKSFSLQFQLITEILLERTNIEVTMYAPPFTTHGYSMNQRLLNLATVNVNQVLLTSQEIEVMAPPTSAVAPPGYYLIFVVYRGVPSEGMWAQIK</sequence>
<dbReference type="AlphaFoldDB" id="A0A6A1WE94"/>
<dbReference type="InterPro" id="IPR011043">
    <property type="entry name" value="Gal_Oxase/kelch_b-propeller"/>
</dbReference>
<dbReference type="OrthoDB" id="2019572at2759"/>
<keyword evidence="1 2" id="KW-0732">Signal</keyword>
<feature type="domain" description="Glyoxal oxidase N-terminal" evidence="3">
    <location>
        <begin position="90"/>
        <end position="230"/>
    </location>
</feature>